<dbReference type="EMBL" id="CP036278">
    <property type="protein sequence ID" value="QDU56643.1"/>
    <property type="molecule type" value="Genomic_DNA"/>
</dbReference>
<dbReference type="AlphaFoldDB" id="A0A518API8"/>
<evidence type="ECO:0000313" key="1">
    <source>
        <dbReference type="EMBL" id="QDU56643.1"/>
    </source>
</evidence>
<evidence type="ECO:0000313" key="2">
    <source>
        <dbReference type="Proteomes" id="UP000315750"/>
    </source>
</evidence>
<dbReference type="Proteomes" id="UP000315750">
    <property type="component" value="Chromosome"/>
</dbReference>
<organism evidence="1 2">
    <name type="scientific">Aeoliella mucimassa</name>
    <dbReference type="NCBI Taxonomy" id="2527972"/>
    <lineage>
        <taxon>Bacteria</taxon>
        <taxon>Pseudomonadati</taxon>
        <taxon>Planctomycetota</taxon>
        <taxon>Planctomycetia</taxon>
        <taxon>Pirellulales</taxon>
        <taxon>Lacipirellulaceae</taxon>
        <taxon>Aeoliella</taxon>
    </lineage>
</organism>
<proteinExistence type="predicted"/>
<reference evidence="1 2" key="1">
    <citation type="submission" date="2019-02" db="EMBL/GenBank/DDBJ databases">
        <title>Deep-cultivation of Planctomycetes and their phenomic and genomic characterization uncovers novel biology.</title>
        <authorList>
            <person name="Wiegand S."/>
            <person name="Jogler M."/>
            <person name="Boedeker C."/>
            <person name="Pinto D."/>
            <person name="Vollmers J."/>
            <person name="Rivas-Marin E."/>
            <person name="Kohn T."/>
            <person name="Peeters S.H."/>
            <person name="Heuer A."/>
            <person name="Rast P."/>
            <person name="Oberbeckmann S."/>
            <person name="Bunk B."/>
            <person name="Jeske O."/>
            <person name="Meyerdierks A."/>
            <person name="Storesund J.E."/>
            <person name="Kallscheuer N."/>
            <person name="Luecker S."/>
            <person name="Lage O.M."/>
            <person name="Pohl T."/>
            <person name="Merkel B.J."/>
            <person name="Hornburger P."/>
            <person name="Mueller R.-W."/>
            <person name="Bruemmer F."/>
            <person name="Labrenz M."/>
            <person name="Spormann A.M."/>
            <person name="Op den Camp H."/>
            <person name="Overmann J."/>
            <person name="Amann R."/>
            <person name="Jetten M.S.M."/>
            <person name="Mascher T."/>
            <person name="Medema M.H."/>
            <person name="Devos D.P."/>
            <person name="Kaster A.-K."/>
            <person name="Ovreas L."/>
            <person name="Rohde M."/>
            <person name="Galperin M.Y."/>
            <person name="Jogler C."/>
        </authorList>
    </citation>
    <scope>NUCLEOTIDE SEQUENCE [LARGE SCALE GENOMIC DNA]</scope>
    <source>
        <strain evidence="1 2">Pan181</strain>
    </source>
</reference>
<keyword evidence="2" id="KW-1185">Reference proteome</keyword>
<accession>A0A518API8</accession>
<gene>
    <name evidence="1" type="ORF">Pan181_28530</name>
</gene>
<protein>
    <submittedName>
        <fullName evidence="1">Uncharacterized protein</fullName>
    </submittedName>
</protein>
<name>A0A518API8_9BACT</name>
<sequence>MLPWPIHPTLSVFTAYSEHPPNVFTRRFSTQTRCADGYRHMAFWEESIGSTPEKVVATI</sequence>
<dbReference type="KEGG" id="amuc:Pan181_28530"/>